<dbReference type="InterPro" id="IPR009057">
    <property type="entry name" value="Homeodomain-like_sf"/>
</dbReference>
<dbReference type="PANTHER" id="PTHR46796">
    <property type="entry name" value="HTH-TYPE TRANSCRIPTIONAL ACTIVATOR RHAS-RELATED"/>
    <property type="match status" value="1"/>
</dbReference>
<feature type="region of interest" description="Disordered" evidence="4">
    <location>
        <begin position="272"/>
        <end position="312"/>
    </location>
</feature>
<dbReference type="Pfam" id="PF12833">
    <property type="entry name" value="HTH_18"/>
    <property type="match status" value="1"/>
</dbReference>
<proteinExistence type="predicted"/>
<dbReference type="Proteomes" id="UP001332243">
    <property type="component" value="Unassembled WGS sequence"/>
</dbReference>
<dbReference type="InterPro" id="IPR037923">
    <property type="entry name" value="HTH-like"/>
</dbReference>
<keyword evidence="3" id="KW-0804">Transcription</keyword>
<dbReference type="PROSITE" id="PS01124">
    <property type="entry name" value="HTH_ARAC_FAMILY_2"/>
    <property type="match status" value="1"/>
</dbReference>
<dbReference type="RefSeq" id="WP_331212927.1">
    <property type="nucleotide sequence ID" value="NZ_JAZGQK010000003.1"/>
</dbReference>
<gene>
    <name evidence="6" type="ORF">V1633_04815</name>
</gene>
<dbReference type="InterPro" id="IPR018060">
    <property type="entry name" value="HTH_AraC"/>
</dbReference>
<evidence type="ECO:0000259" key="5">
    <source>
        <dbReference type="PROSITE" id="PS01124"/>
    </source>
</evidence>
<feature type="compositionally biased region" description="Pro residues" evidence="4">
    <location>
        <begin position="150"/>
        <end position="167"/>
    </location>
</feature>
<keyword evidence="1" id="KW-0805">Transcription regulation</keyword>
<dbReference type="SMART" id="SM00342">
    <property type="entry name" value="HTH_ARAC"/>
    <property type="match status" value="1"/>
</dbReference>
<protein>
    <submittedName>
        <fullName evidence="6">AraC family transcriptional regulator</fullName>
    </submittedName>
</protein>
<name>A0ABU7RNF8_9ACTN</name>
<dbReference type="Gene3D" id="1.10.10.60">
    <property type="entry name" value="Homeodomain-like"/>
    <property type="match status" value="1"/>
</dbReference>
<feature type="domain" description="HTH araC/xylS-type" evidence="5">
    <location>
        <begin position="174"/>
        <end position="271"/>
    </location>
</feature>
<evidence type="ECO:0000256" key="1">
    <source>
        <dbReference type="ARBA" id="ARBA00023015"/>
    </source>
</evidence>
<sequence>MRTRVAAWRPAVAGIAEVFHADFVDHAYPAHTHDAWTLLIVDDGAIRYDLDRTEHGAVGAAVTLLPPHVAHDGRSATRHGFRKRVLYLDTSVLGEELIGAAVATPSLPDAELRDRVHRLHRSLVHPGDVFEAESRLAFVRERLSGHLRPPGGPPVSPSDGPGGPPGSRPDTVAGRLRELLDERLTGGITLVEAAATLTAHPTYLVRAFTRRYGLPPHRYLTGRRIDLARRLLLAGMPPAEVAVAAGFYDQAHLTRHFRRYLGVGPARFAAVHRSGGAGPAAPSTSRHGRPGVAGNPSGHAAGLPVPSRLRQR</sequence>
<keyword evidence="2" id="KW-0238">DNA-binding</keyword>
<evidence type="ECO:0000256" key="3">
    <source>
        <dbReference type="ARBA" id="ARBA00023163"/>
    </source>
</evidence>
<reference evidence="6 7" key="1">
    <citation type="submission" date="2024-01" db="EMBL/GenBank/DDBJ databases">
        <title>Genome insights into Plantactinospora sonchi sp. nov.</title>
        <authorList>
            <person name="Wang L."/>
        </authorList>
    </citation>
    <scope>NUCLEOTIDE SEQUENCE [LARGE SCALE GENOMIC DNA]</scope>
    <source>
        <strain evidence="6 7">NEAU-QY2</strain>
    </source>
</reference>
<evidence type="ECO:0000256" key="4">
    <source>
        <dbReference type="SAM" id="MobiDB-lite"/>
    </source>
</evidence>
<accession>A0ABU7RNF8</accession>
<dbReference type="Pfam" id="PF02311">
    <property type="entry name" value="AraC_binding"/>
    <property type="match status" value="1"/>
</dbReference>
<comment type="caution">
    <text evidence="6">The sequence shown here is derived from an EMBL/GenBank/DDBJ whole genome shotgun (WGS) entry which is preliminary data.</text>
</comment>
<dbReference type="SUPFAM" id="SSF46689">
    <property type="entry name" value="Homeodomain-like"/>
    <property type="match status" value="2"/>
</dbReference>
<dbReference type="InterPro" id="IPR003313">
    <property type="entry name" value="AraC-bd"/>
</dbReference>
<dbReference type="PANTHER" id="PTHR46796:SF2">
    <property type="entry name" value="TRANSCRIPTIONAL REGULATORY PROTEIN"/>
    <property type="match status" value="1"/>
</dbReference>
<evidence type="ECO:0000313" key="6">
    <source>
        <dbReference type="EMBL" id="MEE6257814.1"/>
    </source>
</evidence>
<keyword evidence="7" id="KW-1185">Reference proteome</keyword>
<dbReference type="SUPFAM" id="SSF51215">
    <property type="entry name" value="Regulatory protein AraC"/>
    <property type="match status" value="1"/>
</dbReference>
<evidence type="ECO:0000313" key="7">
    <source>
        <dbReference type="Proteomes" id="UP001332243"/>
    </source>
</evidence>
<dbReference type="InterPro" id="IPR050204">
    <property type="entry name" value="AraC_XylS_family_regulators"/>
</dbReference>
<evidence type="ECO:0000256" key="2">
    <source>
        <dbReference type="ARBA" id="ARBA00023125"/>
    </source>
</evidence>
<feature type="region of interest" description="Disordered" evidence="4">
    <location>
        <begin position="144"/>
        <end position="170"/>
    </location>
</feature>
<dbReference type="EMBL" id="JAZGQK010000003">
    <property type="protein sequence ID" value="MEE6257814.1"/>
    <property type="molecule type" value="Genomic_DNA"/>
</dbReference>
<organism evidence="6 7">
    <name type="scientific">Plantactinospora sonchi</name>
    <dbReference type="NCBI Taxonomy" id="1544735"/>
    <lineage>
        <taxon>Bacteria</taxon>
        <taxon>Bacillati</taxon>
        <taxon>Actinomycetota</taxon>
        <taxon>Actinomycetes</taxon>
        <taxon>Micromonosporales</taxon>
        <taxon>Micromonosporaceae</taxon>
        <taxon>Plantactinospora</taxon>
    </lineage>
</organism>